<name>B3TA31_9ZZZZ</name>
<feature type="transmembrane region" description="Helical" evidence="8">
    <location>
        <begin position="286"/>
        <end position="306"/>
    </location>
</feature>
<evidence type="ECO:0000256" key="6">
    <source>
        <dbReference type="ARBA" id="ARBA00022989"/>
    </source>
</evidence>
<feature type="domain" description="ABC transmembrane type-1" evidence="9">
    <location>
        <begin position="248"/>
        <end position="441"/>
    </location>
</feature>
<feature type="transmembrane region" description="Helical" evidence="8">
    <location>
        <begin position="39"/>
        <end position="61"/>
    </location>
</feature>
<dbReference type="PROSITE" id="PS50928">
    <property type="entry name" value="ABC_TM1"/>
    <property type="match status" value="2"/>
</dbReference>
<feature type="transmembrane region" description="Helical" evidence="8">
    <location>
        <begin position="254"/>
        <end position="274"/>
    </location>
</feature>
<keyword evidence="6 8" id="KW-1133">Transmembrane helix</keyword>
<proteinExistence type="predicted"/>
<dbReference type="CDD" id="cd06261">
    <property type="entry name" value="TM_PBP2"/>
    <property type="match status" value="2"/>
</dbReference>
<evidence type="ECO:0000256" key="8">
    <source>
        <dbReference type="SAM" id="Phobius"/>
    </source>
</evidence>
<reference evidence="10" key="1">
    <citation type="journal article" date="2008" name="ISME J.">
        <title>Genomic patterns of recombination, clonal divergence and environment in marine microbial populations.</title>
        <authorList>
            <person name="Konstantinidis K.T."/>
            <person name="Delong E.F."/>
        </authorList>
    </citation>
    <scope>NUCLEOTIDE SEQUENCE</scope>
</reference>
<dbReference type="Pfam" id="PF00528">
    <property type="entry name" value="BPD_transp_1"/>
    <property type="match status" value="2"/>
</dbReference>
<evidence type="ECO:0000256" key="7">
    <source>
        <dbReference type="ARBA" id="ARBA00023136"/>
    </source>
</evidence>
<protein>
    <submittedName>
        <fullName evidence="10">Putative binding-protein-dependent transport system inner membrane component</fullName>
    </submittedName>
</protein>
<gene>
    <name evidence="10" type="ORF">ALOHA_HF4000APKG8C21ctg1g28</name>
</gene>
<keyword evidence="5 8" id="KW-0812">Transmembrane</keyword>
<keyword evidence="3" id="KW-1003">Cell membrane</keyword>
<dbReference type="InterPro" id="IPR035906">
    <property type="entry name" value="MetI-like_sf"/>
</dbReference>
<dbReference type="PANTHER" id="PTHR43357:SF4">
    <property type="entry name" value="INNER MEMBRANE ABC TRANSPORTER PERMEASE PROTEIN YDCV"/>
    <property type="match status" value="1"/>
</dbReference>
<feature type="transmembrane region" description="Helical" evidence="8">
    <location>
        <begin position="423"/>
        <end position="441"/>
    </location>
</feature>
<accession>B3TA31</accession>
<evidence type="ECO:0000256" key="4">
    <source>
        <dbReference type="ARBA" id="ARBA00022519"/>
    </source>
</evidence>
<dbReference type="PANTHER" id="PTHR43357">
    <property type="entry name" value="INNER MEMBRANE ABC TRANSPORTER PERMEASE PROTEIN YDCV"/>
    <property type="match status" value="1"/>
</dbReference>
<keyword evidence="4" id="KW-0997">Cell inner membrane</keyword>
<feature type="transmembrane region" description="Helical" evidence="8">
    <location>
        <begin position="103"/>
        <end position="125"/>
    </location>
</feature>
<evidence type="ECO:0000256" key="5">
    <source>
        <dbReference type="ARBA" id="ARBA00022692"/>
    </source>
</evidence>
<evidence type="ECO:0000256" key="2">
    <source>
        <dbReference type="ARBA" id="ARBA00022448"/>
    </source>
</evidence>
<dbReference type="SUPFAM" id="SSF161098">
    <property type="entry name" value="MetI-like"/>
    <property type="match status" value="2"/>
</dbReference>
<dbReference type="GO" id="GO:0055085">
    <property type="term" value="P:transmembrane transport"/>
    <property type="evidence" value="ECO:0007669"/>
    <property type="project" value="InterPro"/>
</dbReference>
<evidence type="ECO:0000259" key="9">
    <source>
        <dbReference type="PROSITE" id="PS50928"/>
    </source>
</evidence>
<evidence type="ECO:0000256" key="1">
    <source>
        <dbReference type="ARBA" id="ARBA00004429"/>
    </source>
</evidence>
<evidence type="ECO:0000313" key="10">
    <source>
        <dbReference type="EMBL" id="ABZ09440.1"/>
    </source>
</evidence>
<feature type="transmembrane region" description="Helical" evidence="8">
    <location>
        <begin position="145"/>
        <end position="164"/>
    </location>
</feature>
<dbReference type="EMBL" id="EU016651">
    <property type="protein sequence ID" value="ABZ09440.1"/>
    <property type="molecule type" value="Genomic_DNA"/>
</dbReference>
<dbReference type="AlphaFoldDB" id="B3TA31"/>
<feature type="transmembrane region" description="Helical" evidence="8">
    <location>
        <begin position="318"/>
        <end position="341"/>
    </location>
</feature>
<comment type="subcellular location">
    <subcellularLocation>
        <location evidence="1">Cell inner membrane</location>
        <topology evidence="1">Multi-pass membrane protein</topology>
    </subcellularLocation>
</comment>
<sequence>MMPTIVVAMGFVALFGSQGVVNSALMDLFGLDTPPIRIANTLTIIFMAHAFYNYAIVVRIVSSFWANLDPRLEETAKVLGAGRWLTFYHVTLPLLRPAIASSALLAFAFSFTSFGVVLILGGAQFATLEVGIYELTAKLFRLPLAAALSVVQLVFTYIFLLLYVRVQERSAVRIDFKPQAATVRRRMRPADKVFVVVMVLALLAVLSPLIALFERAVSTAGGYSLTHFASIFSNDRGSYFYLSPLTIIWNSLRFALATVAISLVVGGIVAYFLSRRGRRGMSALDALFMLPLGVSSVMLGFGFLIALNRPPVDLRGSWIILVIAHSLVAYPFVIRSLLPVLRGIPPNLREAAAVLGASPARVFFAIDLPIIARALLVGATFAFAISMGEFGASLLLVRPEFTTMPVAIFRLLGQPGAANLGEALAMSSLLMAVVALGFVVIERFRYRDVGAF</sequence>
<organism evidence="10">
    <name type="scientific">uncultured marine microorganism HF4000_APKG8C21</name>
    <dbReference type="NCBI Taxonomy" id="455553"/>
    <lineage>
        <taxon>unclassified sequences</taxon>
        <taxon>environmental samples</taxon>
    </lineage>
</organism>
<feature type="domain" description="ABC transmembrane type-1" evidence="9">
    <location>
        <begin position="1"/>
        <end position="163"/>
    </location>
</feature>
<dbReference type="Gene3D" id="1.10.3720.10">
    <property type="entry name" value="MetI-like"/>
    <property type="match status" value="2"/>
</dbReference>
<dbReference type="GO" id="GO:0005886">
    <property type="term" value="C:plasma membrane"/>
    <property type="evidence" value="ECO:0007669"/>
    <property type="project" value="UniProtKB-SubCell"/>
</dbReference>
<keyword evidence="7 8" id="KW-0472">Membrane</keyword>
<evidence type="ECO:0000256" key="3">
    <source>
        <dbReference type="ARBA" id="ARBA00022475"/>
    </source>
</evidence>
<feature type="transmembrane region" description="Helical" evidence="8">
    <location>
        <begin position="193"/>
        <end position="213"/>
    </location>
</feature>
<keyword evidence="2" id="KW-0813">Transport</keyword>
<dbReference type="InterPro" id="IPR000515">
    <property type="entry name" value="MetI-like"/>
</dbReference>